<dbReference type="STRING" id="7159.Q0IFT2"/>
<accession>Q0IFT2</accession>
<feature type="region of interest" description="Disordered" evidence="2">
    <location>
        <begin position="333"/>
        <end position="354"/>
    </location>
</feature>
<gene>
    <name evidence="3" type="ORF">AaeL_AAEL004171</name>
</gene>
<sequence>MESLTEIIVALIKNSLDANCTSIAIRICLELFWIQILDNGDGISREDLQSIGKCCLLNIDHDRKKPSKQFARLTGESLLSIIAQCEEVLIESVDSKTNHGKCHSRLFKQQTAISPRNEGSQRNFDSVSQYQYVRKSRGTTVTLKNVFYKNAERQRNHSIKEDYQTLLVKIRTLALVHYDRSFTVQDLANTEVVFKSKRLSAFLPKYCELYRLSETDIDVTTCRKDNVLIECYFSERRTRHPLSPIELTFINGLPSGELMPTVNELLTQEKHNIDFVIVVTFPKNDVLTQLNEPVHHDEEDILYGLSQPVDDSQTTFDKCTKWLKTNDFDVPAEIGSTSKEQKHPSKKAPAANKERQKINFFDVAAGDDRRRINSSPQKKQTFKRPVPKFHPTKPNKKPEKLQKANKQPNFKKEFEVIERPPEKMSFLNIASEINVSRITMPLEETLPPANKLQQFAKKEKKKLLHSPPEAIPPFETKKEELTFFPEFEVSHPDEATSFLNDSCSPTEKKGCFQVTPQVEDVVETKTEPNIVHCLENFSSSSGSPDAVSSDISYAFAEPLFLEPILEPEDDTFNVGSPDARFFDFDLVQSYREFHKACRETIQYFKVAIEAIETSDCSSDEGCACCNTHQFNREIEILRQPFHQPRNILAKVGPRR</sequence>
<feature type="compositionally biased region" description="Basic residues" evidence="2">
    <location>
        <begin position="380"/>
        <end position="395"/>
    </location>
</feature>
<evidence type="ECO:0000256" key="2">
    <source>
        <dbReference type="SAM" id="MobiDB-lite"/>
    </source>
</evidence>
<dbReference type="GO" id="GO:0140664">
    <property type="term" value="F:ATP-dependent DNA damage sensor activity"/>
    <property type="evidence" value="ECO:0007669"/>
    <property type="project" value="InterPro"/>
</dbReference>
<dbReference type="GO" id="GO:0016887">
    <property type="term" value="F:ATP hydrolysis activity"/>
    <property type="evidence" value="ECO:0007669"/>
    <property type="project" value="InterPro"/>
</dbReference>
<protein>
    <submittedName>
        <fullName evidence="3">AAEL004171-PA</fullName>
    </submittedName>
</protein>
<dbReference type="Gene3D" id="3.30.565.10">
    <property type="entry name" value="Histidine kinase-like ATPase, C-terminal domain"/>
    <property type="match status" value="1"/>
</dbReference>
<comment type="similarity">
    <text evidence="1">Belongs to the DNA mismatch repair MutL/HexB family.</text>
</comment>
<dbReference type="Pfam" id="PF13589">
    <property type="entry name" value="HATPase_c_3"/>
    <property type="match status" value="1"/>
</dbReference>
<organism evidence="3 4">
    <name type="scientific">Aedes aegypti</name>
    <name type="common">Yellowfever mosquito</name>
    <name type="synonym">Culex aegypti</name>
    <dbReference type="NCBI Taxonomy" id="7159"/>
    <lineage>
        <taxon>Eukaryota</taxon>
        <taxon>Metazoa</taxon>
        <taxon>Ecdysozoa</taxon>
        <taxon>Arthropoda</taxon>
        <taxon>Hexapoda</taxon>
        <taxon>Insecta</taxon>
        <taxon>Pterygota</taxon>
        <taxon>Neoptera</taxon>
        <taxon>Endopterygota</taxon>
        <taxon>Diptera</taxon>
        <taxon>Nematocera</taxon>
        <taxon>Culicoidea</taxon>
        <taxon>Culicidae</taxon>
        <taxon>Culicinae</taxon>
        <taxon>Aedini</taxon>
        <taxon>Aedes</taxon>
        <taxon>Stegomyia</taxon>
    </lineage>
</organism>
<dbReference type="GO" id="GO:0006298">
    <property type="term" value="P:mismatch repair"/>
    <property type="evidence" value="ECO:0007669"/>
    <property type="project" value="InterPro"/>
</dbReference>
<reference evidence="3" key="1">
    <citation type="submission" date="2005-10" db="EMBL/GenBank/DDBJ databases">
        <authorList>
            <person name="Loftus B.J."/>
            <person name="Nene V.M."/>
            <person name="Hannick L.I."/>
            <person name="Bidwell S."/>
            <person name="Haas B."/>
            <person name="Amedeo P."/>
            <person name="Orvis J."/>
            <person name="Wortman J.R."/>
            <person name="White O.R."/>
            <person name="Salzberg S."/>
            <person name="Shumway M."/>
            <person name="Koo H."/>
            <person name="Zhao Y."/>
            <person name="Holmes M."/>
            <person name="Miller J."/>
            <person name="Schatz M."/>
            <person name="Pop M."/>
            <person name="Pai G."/>
            <person name="Utterback T."/>
            <person name="Rogers Y.-H."/>
            <person name="Kravitz S."/>
            <person name="Fraser C.M."/>
        </authorList>
    </citation>
    <scope>NUCLEOTIDE SEQUENCE</scope>
    <source>
        <strain evidence="3">Liverpool</strain>
    </source>
</reference>
<dbReference type="Proteomes" id="UP000682892">
    <property type="component" value="Chromosome 2"/>
</dbReference>
<dbReference type="GO" id="GO:0032300">
    <property type="term" value="C:mismatch repair complex"/>
    <property type="evidence" value="ECO:0007669"/>
    <property type="project" value="InterPro"/>
</dbReference>
<dbReference type="SUPFAM" id="SSF55874">
    <property type="entry name" value="ATPase domain of HSP90 chaperone/DNA topoisomerase II/histidine kinase"/>
    <property type="match status" value="1"/>
</dbReference>
<evidence type="ECO:0000256" key="1">
    <source>
        <dbReference type="ARBA" id="ARBA00006082"/>
    </source>
</evidence>
<dbReference type="EMBL" id="CH477294">
    <property type="protein sequence ID" value="EAT44450.1"/>
    <property type="molecule type" value="Genomic_DNA"/>
</dbReference>
<name>Q0IFT2_AEDAE</name>
<reference evidence="3" key="3">
    <citation type="submission" date="2012-09" db="EMBL/GenBank/DDBJ databases">
        <authorList>
            <consortium name="VectorBase"/>
        </authorList>
    </citation>
    <scope>NUCLEOTIDE SEQUENCE</scope>
    <source>
        <strain evidence="3">Liverpool</strain>
    </source>
</reference>
<dbReference type="VEuPathDB" id="VectorBase:AAEL004171"/>
<dbReference type="InterPro" id="IPR036890">
    <property type="entry name" value="HATPase_C_sf"/>
</dbReference>
<dbReference type="PaxDb" id="7159-AAEL004171-PA"/>
<evidence type="ECO:0000313" key="3">
    <source>
        <dbReference type="EMBL" id="EAT44450.1"/>
    </source>
</evidence>
<dbReference type="OMA" id="IAIRICL"/>
<proteinExistence type="inferred from homology"/>
<reference evidence="3" key="2">
    <citation type="journal article" date="2007" name="Science">
        <title>Genome sequence of Aedes aegypti, a major arbovirus vector.</title>
        <authorList>
            <person name="Nene V."/>
            <person name="Wortman J.R."/>
            <person name="Lawson D."/>
            <person name="Haas B."/>
            <person name="Kodira C."/>
            <person name="Tu Z.J."/>
            <person name="Loftus B."/>
            <person name="Xi Z."/>
            <person name="Megy K."/>
            <person name="Grabherr M."/>
            <person name="Ren Q."/>
            <person name="Zdobnov E.M."/>
            <person name="Lobo N.F."/>
            <person name="Campbell K.S."/>
            <person name="Brown S.E."/>
            <person name="Bonaldo M.F."/>
            <person name="Zhu J."/>
            <person name="Sinkins S.P."/>
            <person name="Hogenkamp D.G."/>
            <person name="Amedeo P."/>
            <person name="Arensburger P."/>
            <person name="Atkinson P.W."/>
            <person name="Bidwell S."/>
            <person name="Biedler J."/>
            <person name="Birney E."/>
            <person name="Bruggner R.V."/>
            <person name="Costas J."/>
            <person name="Coy M.R."/>
            <person name="Crabtree J."/>
            <person name="Crawford M."/>
            <person name="Debruyn B."/>
            <person name="Decaprio D."/>
            <person name="Eiglmeier K."/>
            <person name="Eisenstadt E."/>
            <person name="El-Dorry H."/>
            <person name="Gelbart W.M."/>
            <person name="Gomes S.L."/>
            <person name="Hammond M."/>
            <person name="Hannick L.I."/>
            <person name="Hogan J.R."/>
            <person name="Holmes M.H."/>
            <person name="Jaffe D."/>
            <person name="Johnston J.S."/>
            <person name="Kennedy R.C."/>
            <person name="Koo H."/>
            <person name="Kravitz S."/>
            <person name="Kriventseva E.V."/>
            <person name="Kulp D."/>
            <person name="Labutti K."/>
            <person name="Lee E."/>
            <person name="Li S."/>
            <person name="Lovin D.D."/>
            <person name="Mao C."/>
            <person name="Mauceli E."/>
            <person name="Menck C.F."/>
            <person name="Miller J.R."/>
            <person name="Montgomery P."/>
            <person name="Mori A."/>
            <person name="Nascimento A.L."/>
            <person name="Naveira H.F."/>
            <person name="Nusbaum C."/>
            <person name="O'leary S."/>
            <person name="Orvis J."/>
            <person name="Pertea M."/>
            <person name="Quesneville H."/>
            <person name="Reidenbach K.R."/>
            <person name="Rogers Y.H."/>
            <person name="Roth C.W."/>
            <person name="Schneider J.R."/>
            <person name="Schatz M."/>
            <person name="Shumway M."/>
            <person name="Stanke M."/>
            <person name="Stinson E.O."/>
            <person name="Tubio J.M."/>
            <person name="Vanzee J.P."/>
            <person name="Verjovski-Almeida S."/>
            <person name="Werner D."/>
            <person name="White O."/>
            <person name="Wyder S."/>
            <person name="Zeng Q."/>
            <person name="Zhao Q."/>
            <person name="Zhao Y."/>
            <person name="Hill C.A."/>
            <person name="Raikhel A.S."/>
            <person name="Soares M.B."/>
            <person name="Knudson D.L."/>
            <person name="Lee N.H."/>
            <person name="Galagan J."/>
            <person name="Salzberg S.L."/>
            <person name="Paulsen I.T."/>
            <person name="Dimopoulos G."/>
            <person name="Collins F.H."/>
            <person name="Birren B."/>
            <person name="Fraser-Liggett C.M."/>
            <person name="Severson D.W."/>
        </authorList>
    </citation>
    <scope>NUCLEOTIDE SEQUENCE [LARGE SCALE GENOMIC DNA]</scope>
    <source>
        <strain evidence="3">Liverpool</strain>
    </source>
</reference>
<feature type="region of interest" description="Disordered" evidence="2">
    <location>
        <begin position="369"/>
        <end position="411"/>
    </location>
</feature>
<dbReference type="AlphaFoldDB" id="Q0IFT2"/>
<dbReference type="PhylomeDB" id="Q0IFT2"/>
<evidence type="ECO:0000313" key="4">
    <source>
        <dbReference type="Proteomes" id="UP000682892"/>
    </source>
</evidence>
<dbReference type="InterPro" id="IPR038973">
    <property type="entry name" value="MutL/Mlh/Pms-like"/>
</dbReference>
<dbReference type="PANTHER" id="PTHR10073:SF47">
    <property type="entry name" value="DNA MISMATCH REPAIR PROTEIN MLH3"/>
    <property type="match status" value="1"/>
</dbReference>
<dbReference type="PANTHER" id="PTHR10073">
    <property type="entry name" value="DNA MISMATCH REPAIR PROTEIN MLH, PMS, MUTL"/>
    <property type="match status" value="1"/>
</dbReference>